<dbReference type="Pfam" id="PF04883">
    <property type="entry name" value="HK97-gp10_like"/>
    <property type="match status" value="1"/>
</dbReference>
<reference evidence="1 2" key="1">
    <citation type="submission" date="2020-12" db="EMBL/GenBank/DDBJ databases">
        <authorList>
            <person name="Mahalingham V.A."/>
            <person name="Abad L.A."/>
            <person name="Dennis E.A."/>
            <person name="Alston T.C."/>
            <person name="Buckley J.R."/>
            <person name="Cao N.T."/>
            <person name="Cole K.B."/>
            <person name="Davis H.C."/>
            <person name="Fisher D.E."/>
            <person name="Jennings A.R."/>
            <person name="Litwin A.R."/>
            <person name="McCartney J.B."/>
            <person name="Mitchell K.E."/>
            <person name="Nasser J.B."/>
            <person name="Paudel P."/>
            <person name="Richoux S.A."/>
            <person name="Sisung K.L."/>
            <person name="Smith M.L."/>
            <person name="Sonnier C.R."/>
            <person name="Underwood K.G."/>
            <person name="Hunter C.W."/>
            <person name="Gottschalck B.A."/>
            <person name="Wiggina Z.F."/>
            <person name="Spears T.J."/>
            <person name="Hancock A.M."/>
            <person name="Gissendanner C.R."/>
            <person name="Findley A.M."/>
            <person name="Garlena R.A."/>
            <person name="Russell D.A."/>
            <person name="Jacobs-Sera D."/>
            <person name="Hatfull G.F."/>
        </authorList>
    </citation>
    <scope>NUCLEOTIDE SEQUENCE [LARGE SCALE GENOMIC DNA]</scope>
</reference>
<name>A0A7T1KSC4_9CAUD</name>
<proteinExistence type="predicted"/>
<dbReference type="KEGG" id="vg:63027137"/>
<dbReference type="RefSeq" id="YP_010002586.1">
    <property type="nucleotide sequence ID" value="NC_053246.1"/>
</dbReference>
<protein>
    <submittedName>
        <fullName evidence="1">Uncharacterized protein</fullName>
    </submittedName>
</protein>
<sequence>MADVTIYDGTIDATLTARGEVWGRKVGRRVVNAAKRRTPVDTGALRNSLEYLVTPIHDGVEVTIGTPLFYGEFFHTGTGIYGPTGQPIRPVTRTRLKFQVKGRGGARWVYAKEVRGIERNPFLIDALIEVMGAVERLR</sequence>
<evidence type="ECO:0000313" key="2">
    <source>
        <dbReference type="Proteomes" id="UP000594820"/>
    </source>
</evidence>
<organism evidence="1 2">
    <name type="scientific">Gordonia phage Lilbeanie</name>
    <dbReference type="NCBI Taxonomy" id="2794947"/>
    <lineage>
        <taxon>Viruses</taxon>
        <taxon>Duplodnaviria</taxon>
        <taxon>Heunggongvirae</taxon>
        <taxon>Uroviricota</taxon>
        <taxon>Caudoviricetes</taxon>
        <taxon>Stackebrandtviridae</taxon>
        <taxon>Lilbeanievirus</taxon>
        <taxon>Lilbeanievirus lilbeanie</taxon>
    </lineage>
</organism>
<evidence type="ECO:0000313" key="1">
    <source>
        <dbReference type="EMBL" id="QPO17103.1"/>
    </source>
</evidence>
<keyword evidence="2" id="KW-1185">Reference proteome</keyword>
<dbReference type="InterPro" id="IPR010064">
    <property type="entry name" value="HK97-gp10_tail"/>
</dbReference>
<gene>
    <name evidence="1" type="primary">25</name>
    <name evidence="1" type="ORF">SEA_LILBEANIE_25</name>
</gene>
<dbReference type="Proteomes" id="UP000594820">
    <property type="component" value="Segment"/>
</dbReference>
<dbReference type="GeneID" id="63027137"/>
<accession>A0A7T1KSC4</accession>
<dbReference type="EMBL" id="MW314850">
    <property type="protein sequence ID" value="QPO17103.1"/>
    <property type="molecule type" value="Genomic_DNA"/>
</dbReference>